<dbReference type="InterPro" id="IPR001753">
    <property type="entry name" value="Enoyl-CoA_hydra/iso"/>
</dbReference>
<evidence type="ECO:0000313" key="3">
    <source>
        <dbReference type="EMBL" id="SVD22126.1"/>
    </source>
</evidence>
<feature type="region of interest" description="Disordered" evidence="2">
    <location>
        <begin position="249"/>
        <end position="268"/>
    </location>
</feature>
<organism evidence="3">
    <name type="scientific">marine metagenome</name>
    <dbReference type="NCBI Taxonomy" id="408172"/>
    <lineage>
        <taxon>unclassified sequences</taxon>
        <taxon>metagenomes</taxon>
        <taxon>ecological metagenomes</taxon>
    </lineage>
</organism>
<reference evidence="3" key="1">
    <citation type="submission" date="2018-05" db="EMBL/GenBank/DDBJ databases">
        <authorList>
            <person name="Lanie J.A."/>
            <person name="Ng W.-L."/>
            <person name="Kazmierczak K.M."/>
            <person name="Andrzejewski T.M."/>
            <person name="Davidsen T.M."/>
            <person name="Wayne K.J."/>
            <person name="Tettelin H."/>
            <person name="Glass J.I."/>
            <person name="Rusch D."/>
            <person name="Podicherti R."/>
            <person name="Tsui H.-C.T."/>
            <person name="Winkler M.E."/>
        </authorList>
    </citation>
    <scope>NUCLEOTIDE SEQUENCE</scope>
</reference>
<evidence type="ECO:0000256" key="1">
    <source>
        <dbReference type="ARBA" id="ARBA00005254"/>
    </source>
</evidence>
<evidence type="ECO:0000256" key="2">
    <source>
        <dbReference type="SAM" id="MobiDB-lite"/>
    </source>
</evidence>
<dbReference type="GO" id="GO:0003824">
    <property type="term" value="F:catalytic activity"/>
    <property type="evidence" value="ECO:0007669"/>
    <property type="project" value="InterPro"/>
</dbReference>
<dbReference type="PANTHER" id="PTHR43802">
    <property type="entry name" value="ENOYL-COA HYDRATASE"/>
    <property type="match status" value="1"/>
</dbReference>
<feature type="compositionally biased region" description="Basic and acidic residues" evidence="2">
    <location>
        <begin position="249"/>
        <end position="261"/>
    </location>
</feature>
<comment type="similarity">
    <text evidence="1">Belongs to the enoyl-CoA hydratase/isomerase family.</text>
</comment>
<dbReference type="SUPFAM" id="SSF52096">
    <property type="entry name" value="ClpP/crotonase"/>
    <property type="match status" value="1"/>
</dbReference>
<gene>
    <name evidence="3" type="ORF">METZ01_LOCUS374980</name>
</gene>
<sequence>MGYEHLICEKDRSAHIATVTLNRPEKLNAIDRQMHQEIMALGNDLQQDDDIWVIIWTGKGRGFCSGADVVDGARFKLEKDTPLNDRLTEDHWNSTQGKMLYEIDKPMIAAVNGVAAGAGYSLALSCDIRVGSEEARFTTIYSRRNLPPEGGMSYMLPRIVGMGRAMDLMLTSRMVGAEEAYRLGLLDRLVKPDDLLSTAREIAKQMTEIPPAASRITKRTIRRAMDDDFNSSSSYEVYSGKLTAMTPKDGEEARLSFDEKRKPKFIGR</sequence>
<dbReference type="InterPro" id="IPR029045">
    <property type="entry name" value="ClpP/crotonase-like_dom_sf"/>
</dbReference>
<accession>A0A382TJ87</accession>
<dbReference type="Gene3D" id="3.90.226.10">
    <property type="entry name" value="2-enoyl-CoA Hydratase, Chain A, domain 1"/>
    <property type="match status" value="1"/>
</dbReference>
<dbReference type="PANTHER" id="PTHR43802:SF1">
    <property type="entry name" value="IP11341P-RELATED"/>
    <property type="match status" value="1"/>
</dbReference>
<dbReference type="CDD" id="cd06558">
    <property type="entry name" value="crotonase-like"/>
    <property type="match status" value="1"/>
</dbReference>
<dbReference type="InterPro" id="IPR018376">
    <property type="entry name" value="Enoyl-CoA_hyd/isom_CS"/>
</dbReference>
<name>A0A382TJ87_9ZZZZ</name>
<dbReference type="EMBL" id="UINC01137028">
    <property type="protein sequence ID" value="SVD22126.1"/>
    <property type="molecule type" value="Genomic_DNA"/>
</dbReference>
<evidence type="ECO:0008006" key="4">
    <source>
        <dbReference type="Google" id="ProtNLM"/>
    </source>
</evidence>
<dbReference type="PROSITE" id="PS00166">
    <property type="entry name" value="ENOYL_COA_HYDRATASE"/>
    <property type="match status" value="1"/>
</dbReference>
<protein>
    <recommendedName>
        <fullName evidence="4">Enoyl-CoA hydratase</fullName>
    </recommendedName>
</protein>
<dbReference type="AlphaFoldDB" id="A0A382TJ87"/>
<dbReference type="Pfam" id="PF00378">
    <property type="entry name" value="ECH_1"/>
    <property type="match status" value="1"/>
</dbReference>
<proteinExistence type="inferred from homology"/>